<dbReference type="KEGG" id="lrz:BJI69_18075"/>
<name>A0A0G9HBH6_9GAMM</name>
<dbReference type="AlphaFoldDB" id="A0A0G9HBH6"/>
<evidence type="ECO:0000313" key="1">
    <source>
        <dbReference type="EMBL" id="APG05624.1"/>
    </source>
</evidence>
<dbReference type="PATRIC" id="fig|1440763.5.peg.1987"/>
<keyword evidence="2" id="KW-1185">Reference proteome</keyword>
<evidence type="ECO:0000313" key="2">
    <source>
        <dbReference type="Proteomes" id="UP000182987"/>
    </source>
</evidence>
<organism evidence="1 2">
    <name type="scientific">Luteibacter rhizovicinus DSM 16549</name>
    <dbReference type="NCBI Taxonomy" id="1440763"/>
    <lineage>
        <taxon>Bacteria</taxon>
        <taxon>Pseudomonadati</taxon>
        <taxon>Pseudomonadota</taxon>
        <taxon>Gammaproteobacteria</taxon>
        <taxon>Lysobacterales</taxon>
        <taxon>Rhodanobacteraceae</taxon>
        <taxon>Luteibacter</taxon>
    </lineage>
</organism>
<dbReference type="EMBL" id="CP017480">
    <property type="protein sequence ID" value="APG05624.1"/>
    <property type="molecule type" value="Genomic_DNA"/>
</dbReference>
<dbReference type="Proteomes" id="UP000182987">
    <property type="component" value="Chromosome"/>
</dbReference>
<protein>
    <submittedName>
        <fullName evidence="1">Uncharacterized protein</fullName>
    </submittedName>
</protein>
<proteinExistence type="predicted"/>
<sequence length="152" mass="16888">MAINMHELAVNFKRMPVFLKLLTLFSVMSVFLVIATIIPGGAVVGQKKVGLGEWWSNGSGIVLAVAIGLFVASGVAILKRLHRSRALYLCSWIILYLAVFIIELINKVSYSSDQYVSDLLFGALQLIVFALYLYFSKGVKNYFFERTPSSSL</sequence>
<gene>
    <name evidence="1" type="ORF">BJI69_18075</name>
</gene>
<reference evidence="2" key="1">
    <citation type="submission" date="2016-09" db="EMBL/GenBank/DDBJ databases">
        <authorList>
            <person name="Lysoe E."/>
        </authorList>
    </citation>
    <scope>NUCLEOTIDE SEQUENCE [LARGE SCALE GENOMIC DNA]</scope>
    <source>
        <strain evidence="2">LJ96T</strain>
    </source>
</reference>
<accession>A0A0G9HBH6</accession>